<evidence type="ECO:0000313" key="1">
    <source>
        <dbReference type="EMBL" id="GMS96666.1"/>
    </source>
</evidence>
<evidence type="ECO:0000313" key="2">
    <source>
        <dbReference type="Proteomes" id="UP001432027"/>
    </source>
</evidence>
<dbReference type="Gene3D" id="3.30.1410.10">
    <property type="entry name" value="GTP cyclohydrolase I feedback regulatory protein GFRP"/>
    <property type="match status" value="1"/>
</dbReference>
<dbReference type="InterPro" id="IPR036717">
    <property type="entry name" value="GFRP_sf"/>
</dbReference>
<dbReference type="Proteomes" id="UP001432027">
    <property type="component" value="Unassembled WGS sequence"/>
</dbReference>
<keyword evidence="2" id="KW-1185">Reference proteome</keyword>
<organism evidence="1 2">
    <name type="scientific">Pristionchus entomophagus</name>
    <dbReference type="NCBI Taxonomy" id="358040"/>
    <lineage>
        <taxon>Eukaryota</taxon>
        <taxon>Metazoa</taxon>
        <taxon>Ecdysozoa</taxon>
        <taxon>Nematoda</taxon>
        <taxon>Chromadorea</taxon>
        <taxon>Rhabditida</taxon>
        <taxon>Rhabditina</taxon>
        <taxon>Diplogasteromorpha</taxon>
        <taxon>Diplogasteroidea</taxon>
        <taxon>Neodiplogasteridae</taxon>
        <taxon>Pristionchus</taxon>
    </lineage>
</organism>
<accession>A0AAV5TQS0</accession>
<sequence length="104" mass="12062">ISFTFIFITAYIFQMPYALVKAIFDHSEGSFTKIVMDSREFEEIDASLFIGYQKRETDEYFSVPLSAMNVLNILEMQGWKVVGVTGPETSSGVYMWTLHKERRE</sequence>
<dbReference type="EMBL" id="BTSX01000004">
    <property type="protein sequence ID" value="GMS96666.1"/>
    <property type="molecule type" value="Genomic_DNA"/>
</dbReference>
<comment type="caution">
    <text evidence="1">The sequence shown here is derived from an EMBL/GenBank/DDBJ whole genome shotgun (WGS) entry which is preliminary data.</text>
</comment>
<gene>
    <name evidence="1" type="ORF">PENTCL1PPCAC_18841</name>
</gene>
<dbReference type="AlphaFoldDB" id="A0AAV5TQS0"/>
<reference evidence="1" key="1">
    <citation type="submission" date="2023-10" db="EMBL/GenBank/DDBJ databases">
        <title>Genome assembly of Pristionchus species.</title>
        <authorList>
            <person name="Yoshida K."/>
            <person name="Sommer R.J."/>
        </authorList>
    </citation>
    <scope>NUCLEOTIDE SEQUENCE</scope>
    <source>
        <strain evidence="1">RS0144</strain>
    </source>
</reference>
<feature type="non-terminal residue" evidence="1">
    <location>
        <position position="1"/>
    </location>
</feature>
<proteinExistence type="predicted"/>
<protein>
    <recommendedName>
        <fullName evidence="3">GTP cyclohydrolase 1 feedback regulatory protein</fullName>
    </recommendedName>
</protein>
<evidence type="ECO:0008006" key="3">
    <source>
        <dbReference type="Google" id="ProtNLM"/>
    </source>
</evidence>
<name>A0AAV5TQS0_9BILA</name>
<dbReference type="GO" id="GO:0009890">
    <property type="term" value="P:negative regulation of biosynthetic process"/>
    <property type="evidence" value="ECO:0007669"/>
    <property type="project" value="InterPro"/>
</dbReference>